<name>A0A6A4KJR8_9ERIC</name>
<feature type="non-terminal residue" evidence="2">
    <location>
        <position position="1"/>
    </location>
</feature>
<gene>
    <name evidence="2" type="ORF">C3L33_23458</name>
</gene>
<feature type="compositionally biased region" description="Basic and acidic residues" evidence="1">
    <location>
        <begin position="36"/>
        <end position="47"/>
    </location>
</feature>
<feature type="compositionally biased region" description="Basic residues" evidence="1">
    <location>
        <begin position="64"/>
        <end position="75"/>
    </location>
</feature>
<organism evidence="2">
    <name type="scientific">Rhododendron williamsianum</name>
    <dbReference type="NCBI Taxonomy" id="262921"/>
    <lineage>
        <taxon>Eukaryota</taxon>
        <taxon>Viridiplantae</taxon>
        <taxon>Streptophyta</taxon>
        <taxon>Embryophyta</taxon>
        <taxon>Tracheophyta</taxon>
        <taxon>Spermatophyta</taxon>
        <taxon>Magnoliopsida</taxon>
        <taxon>eudicotyledons</taxon>
        <taxon>Gunneridae</taxon>
        <taxon>Pentapetalae</taxon>
        <taxon>asterids</taxon>
        <taxon>Ericales</taxon>
        <taxon>Ericaceae</taxon>
        <taxon>Ericoideae</taxon>
        <taxon>Rhodoreae</taxon>
        <taxon>Rhododendron</taxon>
    </lineage>
</organism>
<feature type="compositionally biased region" description="Basic and acidic residues" evidence="1">
    <location>
        <begin position="76"/>
        <end position="89"/>
    </location>
</feature>
<accession>A0A6A4KJR8</accession>
<dbReference type="EMBL" id="QEFC01007163">
    <property type="protein sequence ID" value="KAE9444644.1"/>
    <property type="molecule type" value="Genomic_DNA"/>
</dbReference>
<sequence length="151" mass="16420">MRRKNRRTQSISSTTESRRSPEIIVRSKQTSCSKLTSDKTEPEKKPLEIVTAGGSPESYECRRRSTRVAGGRRRLGLGEDHRGSDEGRRSQARVAGGAPEAGENHRGWVMAGSEVLRTVGTRAKVSGCISFVISKSLLISTAVSHNSLLSP</sequence>
<reference evidence="2" key="1">
    <citation type="journal article" date="2019" name="Genome Biol. Evol.">
        <title>The Rhododendron genome and chromosomal organization provide insight into shared whole-genome duplications across the heath family (Ericaceae).</title>
        <authorList>
            <person name="Soza V.L."/>
            <person name="Lindsley D."/>
            <person name="Waalkes A."/>
            <person name="Ramage E."/>
            <person name="Patwardhan R.P."/>
            <person name="Burton J.N."/>
            <person name="Adey A."/>
            <person name="Kumar A."/>
            <person name="Qiu R."/>
            <person name="Shendure J."/>
            <person name="Hall B."/>
        </authorList>
    </citation>
    <scope>NUCLEOTIDE SEQUENCE</scope>
    <source>
        <strain evidence="2">RSF 1966-606</strain>
    </source>
</reference>
<feature type="region of interest" description="Disordered" evidence="1">
    <location>
        <begin position="1"/>
        <end position="106"/>
    </location>
</feature>
<proteinExistence type="predicted"/>
<evidence type="ECO:0000256" key="1">
    <source>
        <dbReference type="SAM" id="MobiDB-lite"/>
    </source>
</evidence>
<dbReference type="AlphaFoldDB" id="A0A6A4KJR8"/>
<evidence type="ECO:0000313" key="2">
    <source>
        <dbReference type="EMBL" id="KAE9444644.1"/>
    </source>
</evidence>
<protein>
    <submittedName>
        <fullName evidence="2">Uncharacterized protein</fullName>
    </submittedName>
</protein>
<comment type="caution">
    <text evidence="2">The sequence shown here is derived from an EMBL/GenBank/DDBJ whole genome shotgun (WGS) entry which is preliminary data.</text>
</comment>